<sequence>MKITFSDFWQYPKAFDPNNNFFIHIIRDLFEDVEVVEPEDADVMFFSLFGNESGRYKDCKKYFLRVKM</sequence>
<evidence type="ECO:0000313" key="2">
    <source>
        <dbReference type="EMBL" id="AGH31563.1"/>
    </source>
</evidence>
<gene>
    <name evidence="2" type="ORF">SWZG_00050</name>
</gene>
<organism evidence="2 3">
    <name type="scientific">Synechococcus phage S-SKS1</name>
    <dbReference type="NCBI Taxonomy" id="754042"/>
    <lineage>
        <taxon>Viruses</taxon>
        <taxon>Duplodnaviria</taxon>
        <taxon>Heunggongvirae</taxon>
        <taxon>Uroviricota</taxon>
        <taxon>Caudoviricetes</taxon>
        <taxon>Llyrvirus</taxon>
        <taxon>Llyrvirus SSKS1</taxon>
    </lineage>
</organism>
<dbReference type="EMBL" id="HQ633071">
    <property type="protein sequence ID" value="AGH31563.1"/>
    <property type="molecule type" value="Genomic_DNA"/>
</dbReference>
<dbReference type="Pfam" id="PF18025">
    <property type="entry name" value="FucT_N"/>
    <property type="match status" value="1"/>
</dbReference>
<dbReference type="Proteomes" id="UP000201252">
    <property type="component" value="Segment"/>
</dbReference>
<dbReference type="KEGG" id="vg:15010951"/>
<accession>M4QRT1</accession>
<dbReference type="InterPro" id="IPR041058">
    <property type="entry name" value="FucT_N"/>
</dbReference>
<dbReference type="GeneID" id="15010951"/>
<evidence type="ECO:0000313" key="3">
    <source>
        <dbReference type="Proteomes" id="UP000201252"/>
    </source>
</evidence>
<protein>
    <recommendedName>
        <fullName evidence="1">Alpha-(1,3)-fucosyltransferase FucT N-terminal domain-containing protein</fullName>
    </recommendedName>
</protein>
<dbReference type="Gene3D" id="3.40.50.11650">
    <property type="entry name" value="Glycosyl transferase family 10, N-terminal domain"/>
    <property type="match status" value="1"/>
</dbReference>
<feature type="domain" description="Alpha-(1,3)-fucosyltransferase FucT N-terminal" evidence="1">
    <location>
        <begin position="3"/>
        <end position="64"/>
    </location>
</feature>
<evidence type="ECO:0000259" key="1">
    <source>
        <dbReference type="Pfam" id="PF18025"/>
    </source>
</evidence>
<reference evidence="2 3" key="1">
    <citation type="submission" date="2010-10" db="EMBL/GenBank/DDBJ databases">
        <title>The Genome Sequence of Synechococcus phage S-SKS1.</title>
        <authorList>
            <consortium name="The Broad Institute Genome Sequencing Platform"/>
            <person name="Henn M.R."/>
            <person name="Clokie M."/>
            <person name="Levin J."/>
            <person name="Malboeuf C."/>
            <person name="Casali M."/>
            <person name="Russ C."/>
            <person name="Lennon N."/>
            <person name="Chapman S.B."/>
            <person name="Erlich R."/>
            <person name="Young S.K."/>
            <person name="Yandava C."/>
            <person name="Zeng Q."/>
            <person name="Alvarado L."/>
            <person name="Anderson S."/>
            <person name="Berlin A."/>
            <person name="Chen Z."/>
            <person name="Freedman E."/>
            <person name="Gellesch M."/>
            <person name="Goldberg J."/>
            <person name="Green L."/>
            <person name="Griggs A."/>
            <person name="Gujja S."/>
            <person name="Heilman E.R."/>
            <person name="Heiman D."/>
            <person name="Hollinger A."/>
            <person name="Howarth C."/>
            <person name="Larson L."/>
            <person name="Mehta T."/>
            <person name="Pearson M."/>
            <person name="Roberts A."/>
            <person name="Ryan E."/>
            <person name="Saif S."/>
            <person name="Shea T."/>
            <person name="Shenoy N."/>
            <person name="Sisk P."/>
            <person name="Stolte C."/>
            <person name="Sykes S."/>
            <person name="White J."/>
            <person name="Haas B."/>
            <person name="Nusbaum C."/>
            <person name="Birren B."/>
        </authorList>
    </citation>
    <scope>NUCLEOTIDE SEQUENCE [LARGE SCALE GENOMIC DNA]</scope>
</reference>
<proteinExistence type="predicted"/>
<keyword evidence="3" id="KW-1185">Reference proteome</keyword>
<name>M4QRT1_9CAUD</name>
<dbReference type="InterPro" id="IPR042574">
    <property type="entry name" value="FucT_N_sf"/>
</dbReference>
<dbReference type="RefSeq" id="YP_007674415.1">
    <property type="nucleotide sequence ID" value="NC_020851.1"/>
</dbReference>